<dbReference type="AlphaFoldDB" id="A0A060RCZ0"/>
<evidence type="ECO:0000313" key="2">
    <source>
        <dbReference type="Proteomes" id="UP000027616"/>
    </source>
</evidence>
<dbReference type="Pfam" id="PF21983">
    <property type="entry name" value="NikA-like"/>
    <property type="match status" value="1"/>
</dbReference>
<dbReference type="KEGG" id="rbc:BN938_1693"/>
<dbReference type="Proteomes" id="UP000027616">
    <property type="component" value="Chromosome I"/>
</dbReference>
<protein>
    <submittedName>
        <fullName evidence="1">Mobilization protein BmgB</fullName>
    </submittedName>
</protein>
<dbReference type="eggNOG" id="ENOG5032ZV1">
    <property type="taxonomic scope" value="Bacteria"/>
</dbReference>
<gene>
    <name evidence="1" type="ORF">BN938_1693</name>
</gene>
<evidence type="ECO:0000313" key="1">
    <source>
        <dbReference type="EMBL" id="CDN31773.1"/>
    </source>
</evidence>
<reference evidence="1 2" key="1">
    <citation type="journal article" date="2015" name="Genome Announc.">
        <title>Complete Genome Sequence of the Novel Leech Symbiont Mucinivorans hirudinis M3T.</title>
        <authorList>
            <person name="Nelson M.C."/>
            <person name="Bomar L."/>
            <person name="Graf J."/>
        </authorList>
    </citation>
    <scope>NUCLEOTIDE SEQUENCE [LARGE SCALE GENOMIC DNA]</scope>
    <source>
        <strain evidence="2">M3</strain>
    </source>
</reference>
<proteinExistence type="predicted"/>
<dbReference type="OrthoDB" id="3268254at2"/>
<dbReference type="InterPro" id="IPR053842">
    <property type="entry name" value="NikA-like"/>
</dbReference>
<name>A0A060RCZ0_9BACT</name>
<dbReference type="STRING" id="1433126.BN938_1693"/>
<organism evidence="1 2">
    <name type="scientific">Mucinivorans hirudinis</name>
    <dbReference type="NCBI Taxonomy" id="1433126"/>
    <lineage>
        <taxon>Bacteria</taxon>
        <taxon>Pseudomonadati</taxon>
        <taxon>Bacteroidota</taxon>
        <taxon>Bacteroidia</taxon>
        <taxon>Bacteroidales</taxon>
        <taxon>Rikenellaceae</taxon>
        <taxon>Mucinivorans</taxon>
    </lineage>
</organism>
<dbReference type="EMBL" id="HG934468">
    <property type="protein sequence ID" value="CDN31773.1"/>
    <property type="molecule type" value="Genomic_DNA"/>
</dbReference>
<sequence length="101" mass="11385">MKDYFLGLRLTYSEFHRLGAMSRKSGKSKSEIVRDLLSHGYVRERIKREHIDTIRKLTGEATNLNQLAKRANTFGYSAAATGVEVLAARIEGIIKMIKDDG</sequence>
<keyword evidence="2" id="KW-1185">Reference proteome</keyword>
<accession>A0A060RCZ0</accession>
<dbReference type="HOGENOM" id="CLU_096411_3_2_10"/>